<dbReference type="GO" id="GO:0016747">
    <property type="term" value="F:acyltransferase activity, transferring groups other than amino-acyl groups"/>
    <property type="evidence" value="ECO:0007669"/>
    <property type="project" value="InterPro"/>
</dbReference>
<evidence type="ECO:0000259" key="1">
    <source>
        <dbReference type="PROSITE" id="PS51186"/>
    </source>
</evidence>
<keyword evidence="2" id="KW-0614">Plasmid</keyword>
<evidence type="ECO:0000313" key="2">
    <source>
        <dbReference type="EMBL" id="AJI20064.1"/>
    </source>
</evidence>
<keyword evidence="2" id="KW-0808">Transferase</keyword>
<dbReference type="HOGENOM" id="CLU_1591303_0_0_9"/>
<dbReference type="Proteomes" id="UP000031829">
    <property type="component" value="Plasmid pBMV_3"/>
</dbReference>
<sequence>MLTDSFVSKDVRLDTWIRNLSNAYEHHILGLVSTTLIMHGGKLIGFYAARVGNLEVEEDEKKQLKGEAYIPSVEILYFVMHKDYEGQGIGSMTMMDLIADLIEANAYMAIRYLFCWSVDVPKTLHFYRNRGFDMMDTQQDGLRLMRFAIPDTRDIQLISEYNDDLLI</sequence>
<dbReference type="Gene3D" id="3.40.630.30">
    <property type="match status" value="1"/>
</dbReference>
<dbReference type="EMBL" id="CP009915">
    <property type="protein sequence ID" value="AJI20064.1"/>
    <property type="molecule type" value="Genomic_DNA"/>
</dbReference>
<proteinExistence type="predicted"/>
<dbReference type="KEGG" id="bmeg:BG04_6003"/>
<accession>A0A0B6AJT3</accession>
<feature type="domain" description="N-acetyltransferase" evidence="1">
    <location>
        <begin position="1"/>
        <end position="150"/>
    </location>
</feature>
<dbReference type="InterPro" id="IPR016181">
    <property type="entry name" value="Acyl_CoA_acyltransferase"/>
</dbReference>
<name>A0A0B6AJT3_PRIM2</name>
<protein>
    <submittedName>
        <fullName evidence="2">Acetyltransferase family protein</fullName>
    </submittedName>
</protein>
<organism evidence="2 3">
    <name type="scientific">Priestia megaterium (strain ATCC 14581 / DSM 32 / CCUG 1817 / JCM 2506 / NBRC 15308 / NCIMB 9376 / NCTC 10342 / NRRL B-14308 / VKM B-512 / Ford 19)</name>
    <name type="common">Bacillus megaterium</name>
    <dbReference type="NCBI Taxonomy" id="1348623"/>
    <lineage>
        <taxon>Bacteria</taxon>
        <taxon>Bacillati</taxon>
        <taxon>Bacillota</taxon>
        <taxon>Bacilli</taxon>
        <taxon>Bacillales</taxon>
        <taxon>Bacillaceae</taxon>
        <taxon>Priestia</taxon>
    </lineage>
</organism>
<dbReference type="AlphaFoldDB" id="A0A0B6AJT3"/>
<dbReference type="InterPro" id="IPR000182">
    <property type="entry name" value="GNAT_dom"/>
</dbReference>
<gene>
    <name evidence="2" type="ORF">BG04_6003</name>
</gene>
<dbReference type="PROSITE" id="PS51186">
    <property type="entry name" value="GNAT"/>
    <property type="match status" value="1"/>
</dbReference>
<dbReference type="SUPFAM" id="SSF55729">
    <property type="entry name" value="Acyl-CoA N-acyltransferases (Nat)"/>
    <property type="match status" value="1"/>
</dbReference>
<geneLocation type="plasmid" evidence="2 3">
    <name>pBMV_3</name>
</geneLocation>
<dbReference type="Pfam" id="PF00583">
    <property type="entry name" value="Acetyltransf_1"/>
    <property type="match status" value="1"/>
</dbReference>
<evidence type="ECO:0000313" key="3">
    <source>
        <dbReference type="Proteomes" id="UP000031829"/>
    </source>
</evidence>
<reference evidence="2 3" key="1">
    <citation type="journal article" date="2015" name="Genome Announc.">
        <title>Complete genome sequences for 35 biothreat assay-relevant bacillus species.</title>
        <authorList>
            <person name="Johnson S.L."/>
            <person name="Daligault H.E."/>
            <person name="Davenport K.W."/>
            <person name="Jaissle J."/>
            <person name="Frey K.G."/>
            <person name="Ladner J.T."/>
            <person name="Broomall S.M."/>
            <person name="Bishop-Lilly K.A."/>
            <person name="Bruce D.C."/>
            <person name="Gibbons H.S."/>
            <person name="Coyne S.R."/>
            <person name="Lo C.C."/>
            <person name="Meincke L."/>
            <person name="Munk A.C."/>
            <person name="Koroleva G.I."/>
            <person name="Rosenzweig C.N."/>
            <person name="Palacios G.F."/>
            <person name="Redden C.L."/>
            <person name="Minogue T.D."/>
            <person name="Chain P.S."/>
        </authorList>
    </citation>
    <scope>NUCLEOTIDE SEQUENCE [LARGE SCALE GENOMIC DNA]</scope>
    <source>
        <strain evidence="3">ATCC 14581 / DSM 32 / JCM 2506 / NBRC 15308 / NCIMB 9376 / NCTC 10342 / NRRL B-14308 / VKM B-512</strain>
        <plasmid evidence="2 3">pBMV_3</plasmid>
    </source>
</reference>